<feature type="compositionally biased region" description="Polar residues" evidence="1">
    <location>
        <begin position="677"/>
        <end position="695"/>
    </location>
</feature>
<feature type="region of interest" description="Disordered" evidence="1">
    <location>
        <begin position="487"/>
        <end position="548"/>
    </location>
</feature>
<dbReference type="GO" id="GO:0005929">
    <property type="term" value="C:cilium"/>
    <property type="evidence" value="ECO:0007669"/>
    <property type="project" value="TreeGrafter"/>
</dbReference>
<feature type="compositionally biased region" description="Basic and acidic residues" evidence="1">
    <location>
        <begin position="978"/>
        <end position="993"/>
    </location>
</feature>
<evidence type="ECO:0000259" key="2">
    <source>
        <dbReference type="Pfam" id="PF21038"/>
    </source>
</evidence>
<dbReference type="InterPro" id="IPR048738">
    <property type="entry name" value="CEP104_Znf"/>
</dbReference>
<dbReference type="PANTHER" id="PTHR13371:SF0">
    <property type="entry name" value="CENTROSOMAL PROTEIN OF 104 KDA"/>
    <property type="match status" value="1"/>
</dbReference>
<proteinExistence type="predicted"/>
<dbReference type="Pfam" id="PF21038">
    <property type="entry name" value="CEP104_N"/>
    <property type="match status" value="1"/>
</dbReference>
<feature type="region of interest" description="Disordered" evidence="1">
    <location>
        <begin position="368"/>
        <end position="388"/>
    </location>
</feature>
<feature type="domain" description="Centrosomal protein CEP104 N-terminal" evidence="2">
    <location>
        <begin position="320"/>
        <end position="463"/>
    </location>
</feature>
<feature type="compositionally biased region" description="Pro residues" evidence="1">
    <location>
        <begin position="1179"/>
        <end position="1188"/>
    </location>
</feature>
<dbReference type="InterPro" id="IPR048739">
    <property type="entry name" value="CEP104_N"/>
</dbReference>
<dbReference type="Pfam" id="PF21039">
    <property type="entry name" value="CEP104_ZnF"/>
    <property type="match status" value="1"/>
</dbReference>
<organism evidence="4">
    <name type="scientific">Neospora caninum (strain Liverpool)</name>
    <dbReference type="NCBI Taxonomy" id="572307"/>
    <lineage>
        <taxon>Eukaryota</taxon>
        <taxon>Sar</taxon>
        <taxon>Alveolata</taxon>
        <taxon>Apicomplexa</taxon>
        <taxon>Conoidasida</taxon>
        <taxon>Coccidia</taxon>
        <taxon>Eucoccidiorida</taxon>
        <taxon>Eimeriorina</taxon>
        <taxon>Sarcocystidae</taxon>
        <taxon>Neospora</taxon>
    </lineage>
</organism>
<feature type="region of interest" description="Disordered" evidence="1">
    <location>
        <begin position="251"/>
        <end position="285"/>
    </location>
</feature>
<dbReference type="PANTHER" id="PTHR13371">
    <property type="entry name" value="GLYCINE-, GLUTAMATE-, THIENYLCYCLOHEXYLPIPERIDINE-BINDING PROTEIN"/>
    <property type="match status" value="1"/>
</dbReference>
<feature type="region of interest" description="Disordered" evidence="1">
    <location>
        <begin position="153"/>
        <end position="235"/>
    </location>
</feature>
<feature type="domain" description="Centrosomal protein CEP104 Zn finger" evidence="3">
    <location>
        <begin position="1251"/>
        <end position="1361"/>
    </location>
</feature>
<feature type="compositionally biased region" description="Basic and acidic residues" evidence="1">
    <location>
        <begin position="179"/>
        <end position="235"/>
    </location>
</feature>
<feature type="region of interest" description="Disordered" evidence="1">
    <location>
        <begin position="1174"/>
        <end position="1245"/>
    </location>
</feature>
<feature type="region of interest" description="Disordered" evidence="1">
    <location>
        <begin position="677"/>
        <end position="696"/>
    </location>
</feature>
<accession>A0A0F7UII3</accession>
<evidence type="ECO:0000259" key="3">
    <source>
        <dbReference type="Pfam" id="PF21039"/>
    </source>
</evidence>
<evidence type="ECO:0000256" key="1">
    <source>
        <dbReference type="SAM" id="MobiDB-lite"/>
    </source>
</evidence>
<evidence type="ECO:0000313" key="4">
    <source>
        <dbReference type="EMBL" id="CEL68390.1"/>
    </source>
</evidence>
<feature type="region of interest" description="Disordered" evidence="1">
    <location>
        <begin position="955"/>
        <end position="1018"/>
    </location>
</feature>
<feature type="compositionally biased region" description="Basic and acidic residues" evidence="1">
    <location>
        <begin position="253"/>
        <end position="285"/>
    </location>
</feature>
<reference evidence="4" key="1">
    <citation type="journal article" date="2015" name="PLoS ONE">
        <title>Comprehensive Evaluation of Toxoplasma gondii VEG and Neospora caninum LIV Genomes with Tachyzoite Stage Transcriptome and Proteome Defines Novel Transcript Features.</title>
        <authorList>
            <person name="Ramaprasad A."/>
            <person name="Mourier T."/>
            <person name="Naeem R."/>
            <person name="Malas T.B."/>
            <person name="Moussa E."/>
            <person name="Panigrahi A."/>
            <person name="Vermont S.J."/>
            <person name="Otto T.D."/>
            <person name="Wastling J."/>
            <person name="Pain A."/>
        </authorList>
    </citation>
    <scope>NUCLEOTIDE SEQUENCE</scope>
    <source>
        <strain evidence="4">Liverpool</strain>
    </source>
</reference>
<dbReference type="EMBL" id="LN714484">
    <property type="protein sequence ID" value="CEL68390.1"/>
    <property type="molecule type" value="Genomic_DNA"/>
</dbReference>
<feature type="region of interest" description="Disordered" evidence="1">
    <location>
        <begin position="722"/>
        <end position="749"/>
    </location>
</feature>
<feature type="compositionally biased region" description="Low complexity" evidence="1">
    <location>
        <begin position="515"/>
        <end position="524"/>
    </location>
</feature>
<name>A0A0F7UII3_NEOCL</name>
<gene>
    <name evidence="4" type="ORF">BN1204_041590</name>
</gene>
<feature type="compositionally biased region" description="Basic and acidic residues" evidence="1">
    <location>
        <begin position="1217"/>
        <end position="1245"/>
    </location>
</feature>
<sequence>MRLGHRCYLDETAEQDLKDAEGIETNNVVNHRPGGLSRASDSRGLPLRRVFAVKSRNFPRFFSAPRRRLSIYLLPCLSGIFFIFVEHPPEPQEAPALRLPLSSPLDQTAEFQSRLLQQLFLQQNMLHQQILTQQEEMKRQWEHQREWEREQEERLAGVCTAQASRGRSMASEGGDGASEECRKEQRQVEKDARQREKEETNNAREEDARTKAEGSTDDGRGEDERVRQEARSDREETLVAKIKMLEAQLEAMQAKHEKERRDEERKQEERENQEDEKQEHEREEQILSRLEFSVAYCSSFEPPYTPEMLTPDGSRAGGKGWRSAPHCSYPQEIGLALASPAQIKFLQLLSHESKIARKIELWVASPTDVPRPSSSPSSPSAPYSPVSSSSLSEAYRRASFTRLGYLRFSANAESRHRARELKSVNLPRFTDCLFIKLLFVGPHCLPEVNSSFQVSLIAVNCLGRPLPGTLASLLDLPHVNPEEAKTIEHDFKAPLGPRRPVSSLSSRDQRREKSPSSLLSCSLSAPPPRASPLGHASRGGRPPSTCVAVCSSRPKQPLSVYLAEKENLLSSAKKKFVEEENFAAAVLVRQALEKLAKAKPHIVELEKTEEDAAAREAFEEARRAKAELLSWQLCVKKTVAAALCCPADPITQAEEREEKTPLKDKHLIEHLAQKLPSSSSSQLFRPDSETLSSEASPLCPCDARRLREEEKSYRAVPVKVSSAGVSESEAEREGRTNGFPTLSPDDMPIRPMHADQQRQLLLLESPERDASQTHETPSSVNFVGQIRSEDVDSASLLSPFFPRDVVCALFAADTPTRSAAQEAVARELESHPEMITGELFVALCPILQRAFADKTLKLCGLYATPVPVVDLILLSLQIFLGGAHLLSLFLESPSLASRQLLSPPFRGVRQELLLRVGGVFSERARRLLLLLCKSHPEVAGVLAGEVFERLTAAGRSQAPPKDAPSFAASRSLGGTPTTERKEEDKRRQGESRGRGRGGFRPETNMRSRGDPAAGHAPVPQKSTLQLLQLFVSLISAFCLVEPLAPGGLPLARLLDLLEDLFQSASGDIRSAAVQITALLILQLPHASSQGKINKFIETLRPKQKEVKTTPRLLRRAFFTPPPPFPRGASPLCLLCDFPASLELCPPPCFLSVRLCSACAQLIAEEVVRLESPAAAPASSPTPPLPASSPFPVNESLAMHGRGRKSASPFARRGKSKAPKEKREKEPDTKSRTPDPERNDTPAKEENVPHGVCEFCLERSPDLAVPSGMDSHFLLKCPLLTSCPHCRSIVEVALLPDHLLTACAKTRAYIRCDVCRAVVLKTQLRGHNQLGCRAPARPDLQQCFFCRESLLPSQSAWRKHLLRDCPANPRGPHSSLG</sequence>
<protein>
    <submittedName>
        <fullName evidence="4">Uncharacterized protein</fullName>
    </submittedName>
</protein>
<dbReference type="InterPro" id="IPR052607">
    <property type="entry name" value="CEP104-like"/>
</dbReference>